<organism evidence="3 4">
    <name type="scientific">Deinococcus aerolatus</name>
    <dbReference type="NCBI Taxonomy" id="522487"/>
    <lineage>
        <taxon>Bacteria</taxon>
        <taxon>Thermotogati</taxon>
        <taxon>Deinococcota</taxon>
        <taxon>Deinococci</taxon>
        <taxon>Deinococcales</taxon>
        <taxon>Deinococcaceae</taxon>
        <taxon>Deinococcus</taxon>
    </lineage>
</organism>
<sequence length="360" mass="39616">MLQWGMPKTHSPAAPSRSEVYARSPLPLANGTFAPGGRLVVSHHPMFGTPQRVSVFTGPDTLEPFPSAAWNTPRDNDDDWLDAVQGLRTDTQGRVWLLDMGSRSGITPKFVVWDCAANALSQIIRLPSSVLNEYSEPNDFVIDERHGAVYIADEGAGNGGDGSRGALIVVNTRTGQARRRLEGRPGILAEDCPIVIEGREVTEETRGAGRRGLRVGVDGIALDHRGEWVYYGPLTGNAIWRLRTRDLLDERLDDDGLQRRAEHYADRPNTGGMWMDAADNLYLTEIGGAAIGCIRPGDRSYRRVLTREDLYWPDDVIPGPEGALYVVVSQLPSAPPLNAGERQPTLPFLVVRFWPQEDGT</sequence>
<dbReference type="PANTHER" id="PTHR10009:SF18">
    <property type="entry name" value="PROTEIN YELLOW-LIKE PROTEIN"/>
    <property type="match status" value="1"/>
</dbReference>
<dbReference type="SUPFAM" id="SSF101898">
    <property type="entry name" value="NHL repeat"/>
    <property type="match status" value="1"/>
</dbReference>
<dbReference type="Proteomes" id="UP000639973">
    <property type="component" value="Unassembled WGS sequence"/>
</dbReference>
<dbReference type="PANTHER" id="PTHR10009">
    <property type="entry name" value="PROTEIN YELLOW-RELATED"/>
    <property type="match status" value="1"/>
</dbReference>
<comment type="subcellular location">
    <subcellularLocation>
        <location evidence="1">Secreted</location>
    </subcellularLocation>
</comment>
<evidence type="ECO:0000256" key="1">
    <source>
        <dbReference type="ARBA" id="ARBA00004613"/>
    </source>
</evidence>
<name>A0ABQ2GEQ6_9DEIO</name>
<comment type="caution">
    <text evidence="3">The sequence shown here is derived from an EMBL/GenBank/DDBJ whole genome shotgun (WGS) entry which is preliminary data.</text>
</comment>
<dbReference type="InterPro" id="IPR011042">
    <property type="entry name" value="6-blade_b-propeller_TolB-like"/>
</dbReference>
<evidence type="ECO:0000313" key="3">
    <source>
        <dbReference type="EMBL" id="GGL90318.1"/>
    </source>
</evidence>
<dbReference type="Gene3D" id="2.120.10.30">
    <property type="entry name" value="TolB, C-terminal domain"/>
    <property type="match status" value="1"/>
</dbReference>
<dbReference type="Pfam" id="PF03022">
    <property type="entry name" value="MRJP"/>
    <property type="match status" value="1"/>
</dbReference>
<gene>
    <name evidence="3" type="ORF">GCM10010840_30470</name>
</gene>
<keyword evidence="2" id="KW-0964">Secreted</keyword>
<keyword evidence="4" id="KW-1185">Reference proteome</keyword>
<evidence type="ECO:0000256" key="2">
    <source>
        <dbReference type="ARBA" id="ARBA00022525"/>
    </source>
</evidence>
<dbReference type="EMBL" id="BMOL01000018">
    <property type="protein sequence ID" value="GGL90318.1"/>
    <property type="molecule type" value="Genomic_DNA"/>
</dbReference>
<accession>A0ABQ2GEQ6</accession>
<proteinExistence type="predicted"/>
<reference evidence="4" key="1">
    <citation type="journal article" date="2019" name="Int. J. Syst. Evol. Microbiol.">
        <title>The Global Catalogue of Microorganisms (GCM) 10K type strain sequencing project: providing services to taxonomists for standard genome sequencing and annotation.</title>
        <authorList>
            <consortium name="The Broad Institute Genomics Platform"/>
            <consortium name="The Broad Institute Genome Sequencing Center for Infectious Disease"/>
            <person name="Wu L."/>
            <person name="Ma J."/>
        </authorList>
    </citation>
    <scope>NUCLEOTIDE SEQUENCE [LARGE SCALE GENOMIC DNA]</scope>
    <source>
        <strain evidence="4">JCM 15442</strain>
    </source>
</reference>
<evidence type="ECO:0000313" key="4">
    <source>
        <dbReference type="Proteomes" id="UP000639973"/>
    </source>
</evidence>
<protein>
    <submittedName>
        <fullName evidence="3">Periplasmic protein</fullName>
    </submittedName>
</protein>
<dbReference type="InterPro" id="IPR017996">
    <property type="entry name" value="MRJP/yellow-related"/>
</dbReference>